<dbReference type="Proteomes" id="UP000219573">
    <property type="component" value="Unassembled WGS sequence"/>
</dbReference>
<dbReference type="Gene3D" id="2.60.120.40">
    <property type="match status" value="1"/>
</dbReference>
<gene>
    <name evidence="1" type="ORF">SAMN06265827_13927</name>
</gene>
<dbReference type="SUPFAM" id="SSF49842">
    <property type="entry name" value="TNF-like"/>
    <property type="match status" value="1"/>
</dbReference>
<evidence type="ECO:0008006" key="3">
    <source>
        <dbReference type="Google" id="ProtNLM"/>
    </source>
</evidence>
<reference evidence="2" key="1">
    <citation type="submission" date="2017-09" db="EMBL/GenBank/DDBJ databases">
        <authorList>
            <person name="Varghese N."/>
            <person name="Submissions S."/>
        </authorList>
    </citation>
    <scope>NUCLEOTIDE SEQUENCE [LARGE SCALE GENOMIC DNA]</scope>
    <source>
        <strain evidence="2">MSL47</strain>
    </source>
</reference>
<proteinExistence type="predicted"/>
<keyword evidence="2" id="KW-1185">Reference proteome</keyword>
<dbReference type="RefSeq" id="WP_097019438.1">
    <property type="nucleotide sequence ID" value="NZ_OBDZ01000039.1"/>
</dbReference>
<dbReference type="AlphaFoldDB" id="A0A285ICR3"/>
<organism evidence="1 2">
    <name type="scientific">Orenia metallireducens</name>
    <dbReference type="NCBI Taxonomy" id="1413210"/>
    <lineage>
        <taxon>Bacteria</taxon>
        <taxon>Bacillati</taxon>
        <taxon>Bacillota</taxon>
        <taxon>Clostridia</taxon>
        <taxon>Halanaerobiales</taxon>
        <taxon>Halobacteroidaceae</taxon>
        <taxon>Orenia</taxon>
    </lineage>
</organism>
<evidence type="ECO:0000313" key="2">
    <source>
        <dbReference type="Proteomes" id="UP000219573"/>
    </source>
</evidence>
<sequence length="160" mass="17327">MPVIPSLRGATEEVHYLEVVSTVSVDNIGGTTHTIAYDTEVYDTSDMWNPANPSLITIPANGIYQVVLSVDFYAQLDNGSTEGLRLNINPSFGATMTTEEWLSNYSGGIDVNSMKVSFSTAIYLRQGDTISTNIQSYGFRTGSDFDGARLKVVNIGAITL</sequence>
<dbReference type="InterPro" id="IPR008983">
    <property type="entry name" value="Tumour_necrosis_fac-like_dom"/>
</dbReference>
<evidence type="ECO:0000313" key="1">
    <source>
        <dbReference type="EMBL" id="SNY45750.1"/>
    </source>
</evidence>
<accession>A0A285ICR3</accession>
<name>A0A285ICR3_9FIRM</name>
<protein>
    <recommendedName>
        <fullName evidence="3">C1q domain-containing protein</fullName>
    </recommendedName>
</protein>
<dbReference type="EMBL" id="OBDZ01000039">
    <property type="protein sequence ID" value="SNY45750.1"/>
    <property type="molecule type" value="Genomic_DNA"/>
</dbReference>